<feature type="compositionally biased region" description="Low complexity" evidence="1">
    <location>
        <begin position="127"/>
        <end position="154"/>
    </location>
</feature>
<sequence length="438" mass="48974">MQSKVADTASEGHPLADLKDVGLVIFSLSSVPTSCVAMAYSSGTLDNERLFGFEAAREKTKLKRLFPDYVFINNLDSFNGSYLVKFFLEQKYGVLPESVTEIVDHLPETQPEGESEEFSYTAKQYPKKSGSTKSGSTKSGSTKSGSTKSGSNSSLMGVGSNFWDPEDERYGEVDIGALSVEEYIQMIDIPNTEGRLDDVHGIKMVVPKCCEDPSTFIKSVQQCYTVIFDISEDPSEICEAHTALDVMLQEASKKGKDACPRKFILVTSAVTWSLTKKRKGQNIVEEDIKRRNIYPKKYSLHVALEDYVMEAGAKYPFIAKRAKAKQVCDLDLAVLSRSLIYLEMERTWNYGNLPDNVVAQMIRLRLNEANSLKCGYVLDGYPKTFEQATLLFPDMKFAWPDNYDKPQPVPKQESNEIKGDQDVEIPIPKPALDCNPIE</sequence>
<dbReference type="Gene3D" id="3.40.50.300">
    <property type="entry name" value="P-loop containing nucleotide triphosphate hydrolases"/>
    <property type="match status" value="1"/>
</dbReference>
<comment type="caution">
    <text evidence="2">The sequence shown here is derived from an EMBL/GenBank/DDBJ whole genome shotgun (WGS) entry which is preliminary data.</text>
</comment>
<proteinExistence type="predicted"/>
<feature type="region of interest" description="Disordered" evidence="1">
    <location>
        <begin position="403"/>
        <end position="438"/>
    </location>
</feature>
<organism evidence="2 3">
    <name type="scientific">Ranatra chinensis</name>
    <dbReference type="NCBI Taxonomy" id="642074"/>
    <lineage>
        <taxon>Eukaryota</taxon>
        <taxon>Metazoa</taxon>
        <taxon>Ecdysozoa</taxon>
        <taxon>Arthropoda</taxon>
        <taxon>Hexapoda</taxon>
        <taxon>Insecta</taxon>
        <taxon>Pterygota</taxon>
        <taxon>Neoptera</taxon>
        <taxon>Paraneoptera</taxon>
        <taxon>Hemiptera</taxon>
        <taxon>Heteroptera</taxon>
        <taxon>Panheteroptera</taxon>
        <taxon>Nepomorpha</taxon>
        <taxon>Nepidae</taxon>
        <taxon>Ranatrinae</taxon>
        <taxon>Ranatra</taxon>
    </lineage>
</organism>
<evidence type="ECO:0000313" key="3">
    <source>
        <dbReference type="Proteomes" id="UP001558652"/>
    </source>
</evidence>
<feature type="region of interest" description="Disordered" evidence="1">
    <location>
        <begin position="107"/>
        <end position="158"/>
    </location>
</feature>
<keyword evidence="3" id="KW-1185">Reference proteome</keyword>
<dbReference type="AlphaFoldDB" id="A0ABD0XV36"/>
<evidence type="ECO:0000313" key="2">
    <source>
        <dbReference type="EMBL" id="KAL1110110.1"/>
    </source>
</evidence>
<accession>A0ABD0XV36</accession>
<dbReference type="EMBL" id="JBFDAA010000023">
    <property type="protein sequence ID" value="KAL1110110.1"/>
    <property type="molecule type" value="Genomic_DNA"/>
</dbReference>
<protein>
    <submittedName>
        <fullName evidence="2">Uncharacterized protein</fullName>
    </submittedName>
</protein>
<evidence type="ECO:0000256" key="1">
    <source>
        <dbReference type="SAM" id="MobiDB-lite"/>
    </source>
</evidence>
<dbReference type="Proteomes" id="UP001558652">
    <property type="component" value="Unassembled WGS sequence"/>
</dbReference>
<dbReference type="InterPro" id="IPR027417">
    <property type="entry name" value="P-loop_NTPase"/>
</dbReference>
<name>A0ABD0XV36_9HEMI</name>
<reference evidence="2 3" key="1">
    <citation type="submission" date="2024-07" db="EMBL/GenBank/DDBJ databases">
        <title>Chromosome-level genome assembly of the water stick insect Ranatra chinensis (Heteroptera: Nepidae).</title>
        <authorList>
            <person name="Liu X."/>
        </authorList>
    </citation>
    <scope>NUCLEOTIDE SEQUENCE [LARGE SCALE GENOMIC DNA]</scope>
    <source>
        <strain evidence="2">Cailab_2021Rc</strain>
        <tissue evidence="2">Muscle</tissue>
    </source>
</reference>
<gene>
    <name evidence="2" type="ORF">AAG570_008187</name>
</gene>